<dbReference type="Gene3D" id="1.10.101.10">
    <property type="entry name" value="PGBD-like superfamily/PGBD"/>
    <property type="match status" value="1"/>
</dbReference>
<gene>
    <name evidence="3" type="ORF">CP980_00900</name>
</gene>
<feature type="region of interest" description="Disordered" evidence="1">
    <location>
        <begin position="66"/>
        <end position="85"/>
    </location>
</feature>
<accession>A0A5J6J4N1</accession>
<protein>
    <submittedName>
        <fullName evidence="3">Peptidoglycan-binding protein</fullName>
    </submittedName>
</protein>
<dbReference type="Pfam" id="PF01471">
    <property type="entry name" value="PG_binding_1"/>
    <property type="match status" value="1"/>
</dbReference>
<feature type="domain" description="Peptidoglycan binding-like" evidence="2">
    <location>
        <begin position="22"/>
        <end position="80"/>
    </location>
</feature>
<dbReference type="InterPro" id="IPR002477">
    <property type="entry name" value="Peptidoglycan-bd-like"/>
</dbReference>
<organism evidence="3 4">
    <name type="scientific">Streptomyces vinaceus</name>
    <dbReference type="NCBI Taxonomy" id="1960"/>
    <lineage>
        <taxon>Bacteria</taxon>
        <taxon>Bacillati</taxon>
        <taxon>Actinomycetota</taxon>
        <taxon>Actinomycetes</taxon>
        <taxon>Kitasatosporales</taxon>
        <taxon>Streptomycetaceae</taxon>
        <taxon>Streptomyces</taxon>
    </lineage>
</organism>
<name>A0A5J6J4N1_STRVI</name>
<reference evidence="3 4" key="1">
    <citation type="submission" date="2017-09" db="EMBL/GenBank/DDBJ databases">
        <authorList>
            <person name="Lee N."/>
            <person name="Cho B.-K."/>
        </authorList>
    </citation>
    <scope>NUCLEOTIDE SEQUENCE [LARGE SCALE GENOMIC DNA]</scope>
    <source>
        <strain evidence="3 4">ATCC 27476</strain>
    </source>
</reference>
<sequence length="85" mass="9502">MPPSPASPTAPADEPTLRRHDSGPQVVDLQRRLAQLGLWTLPQRGRFDQHLDEAVQWFQAKYGVRGDPPGVYGPATRRRLESLTS</sequence>
<dbReference type="SUPFAM" id="SSF47090">
    <property type="entry name" value="PGBD-like"/>
    <property type="match status" value="1"/>
</dbReference>
<keyword evidence="4" id="KW-1185">Reference proteome</keyword>
<dbReference type="KEGG" id="svn:CP980_00900"/>
<evidence type="ECO:0000313" key="4">
    <source>
        <dbReference type="Proteomes" id="UP000325563"/>
    </source>
</evidence>
<feature type="region of interest" description="Disordered" evidence="1">
    <location>
        <begin position="1"/>
        <end position="23"/>
    </location>
</feature>
<evidence type="ECO:0000259" key="2">
    <source>
        <dbReference type="Pfam" id="PF01471"/>
    </source>
</evidence>
<evidence type="ECO:0000313" key="3">
    <source>
        <dbReference type="EMBL" id="QEV43824.1"/>
    </source>
</evidence>
<evidence type="ECO:0000256" key="1">
    <source>
        <dbReference type="SAM" id="MobiDB-lite"/>
    </source>
</evidence>
<dbReference type="InterPro" id="IPR036366">
    <property type="entry name" value="PGBDSf"/>
</dbReference>
<dbReference type="AlphaFoldDB" id="A0A5J6J4N1"/>
<dbReference type="InterPro" id="IPR036365">
    <property type="entry name" value="PGBD-like_sf"/>
</dbReference>
<dbReference type="EMBL" id="CP023692">
    <property type="protein sequence ID" value="QEV43824.1"/>
    <property type="molecule type" value="Genomic_DNA"/>
</dbReference>
<dbReference type="Proteomes" id="UP000325563">
    <property type="component" value="Chromosome"/>
</dbReference>
<proteinExistence type="predicted"/>